<feature type="region of interest" description="Disordered" evidence="1">
    <location>
        <begin position="37"/>
        <end position="57"/>
    </location>
</feature>
<reference evidence="2 3" key="1">
    <citation type="submission" date="2015-03" db="EMBL/GenBank/DDBJ databases">
        <title>Draft genome of the nematode, Opisthorchis viverrini.</title>
        <authorList>
            <person name="Mitreva M."/>
        </authorList>
    </citation>
    <scope>NUCLEOTIDE SEQUENCE [LARGE SCALE GENOMIC DNA]</scope>
    <source>
        <strain evidence="2">Khon Kaen</strain>
    </source>
</reference>
<evidence type="ECO:0000313" key="2">
    <source>
        <dbReference type="EMBL" id="OON18131.1"/>
    </source>
</evidence>
<feature type="region of interest" description="Disordered" evidence="1">
    <location>
        <begin position="1"/>
        <end position="25"/>
    </location>
</feature>
<name>A0A1S8WUT6_OPIVI</name>
<keyword evidence="3" id="KW-1185">Reference proteome</keyword>
<feature type="compositionally biased region" description="Basic and acidic residues" evidence="1">
    <location>
        <begin position="96"/>
        <end position="109"/>
    </location>
</feature>
<feature type="compositionally biased region" description="Low complexity" evidence="1">
    <location>
        <begin position="40"/>
        <end position="53"/>
    </location>
</feature>
<proteinExistence type="predicted"/>
<evidence type="ECO:0000313" key="3">
    <source>
        <dbReference type="Proteomes" id="UP000243686"/>
    </source>
</evidence>
<accession>A0A1S8WUT6</accession>
<gene>
    <name evidence="2" type="ORF">X801_06020</name>
</gene>
<sequence length="115" mass="12504">MKRKGKQKKGTQSSTQQVRSKHEENCELEVALSSVESQIRTSTVSSSVARASTNPTCTTSVGTTVKEIVAPVTIKGDGHDCKHKRELLRVDSQCSDSRDADTHLASEHDYADDDG</sequence>
<protein>
    <submittedName>
        <fullName evidence="2">Uncharacterized protein</fullName>
    </submittedName>
</protein>
<dbReference type="AlphaFoldDB" id="A0A1S8WUT6"/>
<dbReference type="Proteomes" id="UP000243686">
    <property type="component" value="Unassembled WGS sequence"/>
</dbReference>
<feature type="region of interest" description="Disordered" evidence="1">
    <location>
        <begin position="92"/>
        <end position="115"/>
    </location>
</feature>
<organism evidence="2 3">
    <name type="scientific">Opisthorchis viverrini</name>
    <name type="common">Southeast Asian liver fluke</name>
    <dbReference type="NCBI Taxonomy" id="6198"/>
    <lineage>
        <taxon>Eukaryota</taxon>
        <taxon>Metazoa</taxon>
        <taxon>Spiralia</taxon>
        <taxon>Lophotrochozoa</taxon>
        <taxon>Platyhelminthes</taxon>
        <taxon>Trematoda</taxon>
        <taxon>Digenea</taxon>
        <taxon>Opisthorchiida</taxon>
        <taxon>Opisthorchiata</taxon>
        <taxon>Opisthorchiidae</taxon>
        <taxon>Opisthorchis</taxon>
    </lineage>
</organism>
<evidence type="ECO:0000256" key="1">
    <source>
        <dbReference type="SAM" id="MobiDB-lite"/>
    </source>
</evidence>
<dbReference type="EMBL" id="KV894503">
    <property type="protein sequence ID" value="OON18131.1"/>
    <property type="molecule type" value="Genomic_DNA"/>
</dbReference>